<name>A0AC35TK83_9BILA</name>
<proteinExistence type="predicted"/>
<accession>A0AC35TK83</accession>
<evidence type="ECO:0000313" key="2">
    <source>
        <dbReference type="WBParaSite" id="RSKR_0000154250.1"/>
    </source>
</evidence>
<protein>
    <submittedName>
        <fullName evidence="2">CUE domain-containing protein</fullName>
    </submittedName>
</protein>
<reference evidence="2" key="1">
    <citation type="submission" date="2016-11" db="UniProtKB">
        <authorList>
            <consortium name="WormBaseParasite"/>
        </authorList>
    </citation>
    <scope>IDENTIFICATION</scope>
    <source>
        <strain evidence="2">KR3021</strain>
    </source>
</reference>
<evidence type="ECO:0000313" key="1">
    <source>
        <dbReference type="Proteomes" id="UP000095286"/>
    </source>
</evidence>
<sequence>MSIANRRSKTPTRRVCLVPLERRLSGIVYMEIQLEQFFTSVDMDPAALIKAVELDNNGMIPNLQQQPTIRNCKSAPNPNNTILDPDV</sequence>
<organism evidence="1 2">
    <name type="scientific">Rhabditophanes sp. KR3021</name>
    <dbReference type="NCBI Taxonomy" id="114890"/>
    <lineage>
        <taxon>Eukaryota</taxon>
        <taxon>Metazoa</taxon>
        <taxon>Ecdysozoa</taxon>
        <taxon>Nematoda</taxon>
        <taxon>Chromadorea</taxon>
        <taxon>Rhabditida</taxon>
        <taxon>Tylenchina</taxon>
        <taxon>Panagrolaimomorpha</taxon>
        <taxon>Strongyloidoidea</taxon>
        <taxon>Alloionematidae</taxon>
        <taxon>Rhabditophanes</taxon>
    </lineage>
</organism>
<dbReference type="WBParaSite" id="RSKR_0000154250.1">
    <property type="protein sequence ID" value="RSKR_0000154250.1"/>
    <property type="gene ID" value="RSKR_0000154250"/>
</dbReference>
<dbReference type="Proteomes" id="UP000095286">
    <property type="component" value="Unplaced"/>
</dbReference>